<gene>
    <name evidence="1" type="ORF">OBRU01_18662</name>
</gene>
<dbReference type="Pfam" id="PF06585">
    <property type="entry name" value="JHBP"/>
    <property type="match status" value="2"/>
</dbReference>
<reference evidence="1 2" key="1">
    <citation type="journal article" date="2015" name="Genome Biol. Evol.">
        <title>The genome of winter moth (Operophtera brumata) provides a genomic perspective on sexual dimorphism and phenology.</title>
        <authorList>
            <person name="Derks M.F."/>
            <person name="Smit S."/>
            <person name="Salis L."/>
            <person name="Schijlen E."/>
            <person name="Bossers A."/>
            <person name="Mateman C."/>
            <person name="Pijl A.S."/>
            <person name="de Ridder D."/>
            <person name="Groenen M.A."/>
            <person name="Visser M.E."/>
            <person name="Megens H.J."/>
        </authorList>
    </citation>
    <scope>NUCLEOTIDE SEQUENCE [LARGE SCALE GENOMIC DNA]</scope>
    <source>
        <strain evidence="1">WM2013NL</strain>
        <tissue evidence="1">Head and thorax</tissue>
    </source>
</reference>
<dbReference type="GO" id="GO:0005615">
    <property type="term" value="C:extracellular space"/>
    <property type="evidence" value="ECO:0007669"/>
    <property type="project" value="TreeGrafter"/>
</dbReference>
<comment type="caution">
    <text evidence="1">The sequence shown here is derived from an EMBL/GenBank/DDBJ whole genome shotgun (WGS) entry which is preliminary data.</text>
</comment>
<evidence type="ECO:0000313" key="1">
    <source>
        <dbReference type="EMBL" id="KOB65021.1"/>
    </source>
</evidence>
<dbReference type="PANTHER" id="PTHR11008">
    <property type="entry name" value="PROTEIN TAKEOUT-LIKE PROTEIN"/>
    <property type="match status" value="1"/>
</dbReference>
<feature type="non-terminal residue" evidence="1">
    <location>
        <position position="1"/>
    </location>
</feature>
<organism evidence="1 2">
    <name type="scientific">Operophtera brumata</name>
    <name type="common">Winter moth</name>
    <name type="synonym">Phalaena brumata</name>
    <dbReference type="NCBI Taxonomy" id="104452"/>
    <lineage>
        <taxon>Eukaryota</taxon>
        <taxon>Metazoa</taxon>
        <taxon>Ecdysozoa</taxon>
        <taxon>Arthropoda</taxon>
        <taxon>Hexapoda</taxon>
        <taxon>Insecta</taxon>
        <taxon>Pterygota</taxon>
        <taxon>Neoptera</taxon>
        <taxon>Endopterygota</taxon>
        <taxon>Lepidoptera</taxon>
        <taxon>Glossata</taxon>
        <taxon>Ditrysia</taxon>
        <taxon>Geometroidea</taxon>
        <taxon>Geometridae</taxon>
        <taxon>Larentiinae</taxon>
        <taxon>Operophtera</taxon>
    </lineage>
</organism>
<dbReference type="EMBL" id="JTDY01007683">
    <property type="protein sequence ID" value="KOB65021.1"/>
    <property type="molecule type" value="Genomic_DNA"/>
</dbReference>
<dbReference type="Gene3D" id="3.15.10.30">
    <property type="entry name" value="Haemolymph juvenile hormone binding protein"/>
    <property type="match status" value="1"/>
</dbReference>
<proteinExistence type="predicted"/>
<name>A0A0L7KPM4_OPEBR</name>
<sequence length="255" mass="28073">PCSASDPSLNQCVEKVISVAGPLFADGIPALGIAPLDPVQLGTVNVDSPALKIIFTDTKGKAILDFTANVTLKAHYDMNGQILILPIRGNGQAKIKITNLNIVVKYDFETREGHWVITGYKDHYKMDRAQFKFQNLFNGNQQLASTTERFTNENWQIIMSEIAPGAIKQIIQSCVDKVQQFFSAIPAKELLLQSSDNPHGNQHKLGVCDTGHRARCLRTNHQSLCGRVQETICCCAGQRASSTLIHTTLLKIILC</sequence>
<dbReference type="Proteomes" id="UP000037510">
    <property type="component" value="Unassembled WGS sequence"/>
</dbReference>
<dbReference type="SMART" id="SM00700">
    <property type="entry name" value="JHBP"/>
    <property type="match status" value="1"/>
</dbReference>
<feature type="non-terminal residue" evidence="1">
    <location>
        <position position="255"/>
    </location>
</feature>
<dbReference type="STRING" id="104452.A0A0L7KPM4"/>
<dbReference type="AlphaFoldDB" id="A0A0L7KPM4"/>
<evidence type="ECO:0000313" key="2">
    <source>
        <dbReference type="Proteomes" id="UP000037510"/>
    </source>
</evidence>
<keyword evidence="2" id="KW-1185">Reference proteome</keyword>
<protein>
    <submittedName>
        <fullName evidence="1">DUF233 protein</fullName>
    </submittedName>
</protein>
<dbReference type="PANTHER" id="PTHR11008:SF32">
    <property type="entry name" value="CIRCADIAN CLOCK-CONTROLLED PROTEIN DAYWAKE-RELATED"/>
    <property type="match status" value="1"/>
</dbReference>
<dbReference type="InterPro" id="IPR038606">
    <property type="entry name" value="To_sf"/>
</dbReference>
<accession>A0A0L7KPM4</accession>
<dbReference type="InterPro" id="IPR010562">
    <property type="entry name" value="Haemolymph_juvenile_hormone-bd"/>
</dbReference>